<dbReference type="STRING" id="1298598.JCM21714_3545"/>
<dbReference type="Pfam" id="PF04715">
    <property type="entry name" value="Anth_synt_I_N"/>
    <property type="match status" value="1"/>
</dbReference>
<dbReference type="InterPro" id="IPR005801">
    <property type="entry name" value="ADC_synthase"/>
</dbReference>
<dbReference type="EMBL" id="BAVS01000023">
    <property type="protein sequence ID" value="GAE94391.1"/>
    <property type="molecule type" value="Genomic_DNA"/>
</dbReference>
<dbReference type="Gene3D" id="3.60.120.10">
    <property type="entry name" value="Anthranilate synthase"/>
    <property type="match status" value="1"/>
</dbReference>
<feature type="domain" description="Anthranilate synthase component I N-terminal" evidence="1">
    <location>
        <begin position="12"/>
        <end position="70"/>
    </location>
</feature>
<dbReference type="InterPro" id="IPR006805">
    <property type="entry name" value="Anth_synth_I_N"/>
</dbReference>
<evidence type="ECO:0000313" key="2">
    <source>
        <dbReference type="EMBL" id="GAE94391.1"/>
    </source>
</evidence>
<comment type="caution">
    <text evidence="2">The sequence shown here is derived from an EMBL/GenBank/DDBJ whole genome shotgun (WGS) entry which is preliminary data.</text>
</comment>
<name>W4VMG4_9BACI</name>
<reference evidence="2 3" key="1">
    <citation type="journal article" date="2014" name="Genome Announc.">
        <title>Draft Genome Sequence of the Boron-Tolerant and Moderately Halotolerant Bacterium Gracilibacillus boraciitolerans JCM 21714T.</title>
        <authorList>
            <person name="Ahmed I."/>
            <person name="Oshima K."/>
            <person name="Suda W."/>
            <person name="Kitamura K."/>
            <person name="Iida T."/>
            <person name="Ohmori Y."/>
            <person name="Fujiwara T."/>
            <person name="Hattori M."/>
            <person name="Ohkuma M."/>
        </authorList>
    </citation>
    <scope>NUCLEOTIDE SEQUENCE [LARGE SCALE GENOMIC DNA]</scope>
    <source>
        <strain evidence="2 3">JCM 21714</strain>
    </source>
</reference>
<dbReference type="AlphaFoldDB" id="W4VMG4"/>
<keyword evidence="3" id="KW-1185">Reference proteome</keyword>
<accession>W4VMG4</accession>
<gene>
    <name evidence="2" type="ORF">JCM21714_3545</name>
</gene>
<sequence length="81" mass="9165">MVNYKSKALNGDTITPISVFNRIQGKRKFLLESSVSHGEKGRFSFIGLNPYKEIIGTEIETKIINHSTGTNETVQKNHWKS</sequence>
<evidence type="ECO:0000259" key="1">
    <source>
        <dbReference type="Pfam" id="PF04715"/>
    </source>
</evidence>
<protein>
    <submittedName>
        <fullName evidence="2">Anthranilate synthase</fullName>
    </submittedName>
</protein>
<evidence type="ECO:0000313" key="3">
    <source>
        <dbReference type="Proteomes" id="UP000019102"/>
    </source>
</evidence>
<dbReference type="Proteomes" id="UP000019102">
    <property type="component" value="Unassembled WGS sequence"/>
</dbReference>
<proteinExistence type="predicted"/>
<dbReference type="eggNOG" id="COG0147">
    <property type="taxonomic scope" value="Bacteria"/>
</dbReference>
<organism evidence="2 3">
    <name type="scientific">Gracilibacillus boraciitolerans JCM 21714</name>
    <dbReference type="NCBI Taxonomy" id="1298598"/>
    <lineage>
        <taxon>Bacteria</taxon>
        <taxon>Bacillati</taxon>
        <taxon>Bacillota</taxon>
        <taxon>Bacilli</taxon>
        <taxon>Bacillales</taxon>
        <taxon>Bacillaceae</taxon>
        <taxon>Gracilibacillus</taxon>
    </lineage>
</organism>